<protein>
    <submittedName>
        <fullName evidence="1">Uncharacterized protein</fullName>
    </submittedName>
</protein>
<proteinExistence type="predicted"/>
<evidence type="ECO:0000313" key="1">
    <source>
        <dbReference type="EMBL" id="VFJ64327.1"/>
    </source>
</evidence>
<accession>A0A450TBZ2</accession>
<organism evidence="1">
    <name type="scientific">Candidatus Kentrum sp. FW</name>
    <dbReference type="NCBI Taxonomy" id="2126338"/>
    <lineage>
        <taxon>Bacteria</taxon>
        <taxon>Pseudomonadati</taxon>
        <taxon>Pseudomonadota</taxon>
        <taxon>Gammaproteobacteria</taxon>
        <taxon>Candidatus Kentrum</taxon>
    </lineage>
</organism>
<name>A0A450TBZ2_9GAMM</name>
<dbReference type="AlphaFoldDB" id="A0A450TBZ2"/>
<sequence>MPRPHDPDPPRVMIASWPPENEKPLGASPRVFFHSIRSGTRRLPAVPEIFLCLSVARKQGKSFRSFPYLAGGSA</sequence>
<dbReference type="EMBL" id="CAADFD010000093">
    <property type="protein sequence ID" value="VFJ64327.1"/>
    <property type="molecule type" value="Genomic_DNA"/>
</dbReference>
<gene>
    <name evidence="1" type="ORF">BECKFW1821B_GA0114236_10935</name>
</gene>
<reference evidence="1" key="1">
    <citation type="submission" date="2019-02" db="EMBL/GenBank/DDBJ databases">
        <authorList>
            <person name="Gruber-Vodicka R. H."/>
            <person name="Seah K. B. B."/>
        </authorList>
    </citation>
    <scope>NUCLEOTIDE SEQUENCE</scope>
    <source>
        <strain evidence="1">BECK_BZ106</strain>
    </source>
</reference>